<comment type="caution">
    <text evidence="4">The sequence shown here is derived from an EMBL/GenBank/DDBJ whole genome shotgun (WGS) entry which is preliminary data.</text>
</comment>
<dbReference type="EMBL" id="BBWV01000002">
    <property type="protein sequence ID" value="GAO43717.1"/>
    <property type="molecule type" value="Genomic_DNA"/>
</dbReference>
<gene>
    <name evidence="4" type="ORF">FPE01S_02_08230</name>
</gene>
<accession>A0A0E9N116</accession>
<sequence length="166" mass="19181">MSEALVIRSADQDDIPTIGYLAHRIWPETYRELIPAPQLEYMLDLFYSPEALEKQILEWDHRFIIAEIELEEVGFASFSKVTDATWKLQKLYVLPEVQGKGVGRALLDMVEEEVRTHYGAHLILNVKKDNPAIRFYEAMGFRIEKDEVIDIGNGYVMDDFVMGKNV</sequence>
<keyword evidence="5" id="KW-1185">Reference proteome</keyword>
<dbReference type="InterPro" id="IPR000182">
    <property type="entry name" value="GNAT_dom"/>
</dbReference>
<dbReference type="RefSeq" id="WP_046369550.1">
    <property type="nucleotide sequence ID" value="NZ_BBWV01000002.1"/>
</dbReference>
<organism evidence="4 5">
    <name type="scientific">Flavihumibacter petaseus NBRC 106054</name>
    <dbReference type="NCBI Taxonomy" id="1220578"/>
    <lineage>
        <taxon>Bacteria</taxon>
        <taxon>Pseudomonadati</taxon>
        <taxon>Bacteroidota</taxon>
        <taxon>Chitinophagia</taxon>
        <taxon>Chitinophagales</taxon>
        <taxon>Chitinophagaceae</taxon>
        <taxon>Flavihumibacter</taxon>
    </lineage>
</organism>
<dbReference type="GO" id="GO:0016747">
    <property type="term" value="F:acyltransferase activity, transferring groups other than amino-acyl groups"/>
    <property type="evidence" value="ECO:0007669"/>
    <property type="project" value="InterPro"/>
</dbReference>
<dbReference type="STRING" id="1220578.FPE01S_02_08230"/>
<evidence type="ECO:0000256" key="2">
    <source>
        <dbReference type="ARBA" id="ARBA00023315"/>
    </source>
</evidence>
<dbReference type="SUPFAM" id="SSF55729">
    <property type="entry name" value="Acyl-CoA N-acyltransferases (Nat)"/>
    <property type="match status" value="1"/>
</dbReference>
<proteinExistence type="predicted"/>
<dbReference type="CDD" id="cd04301">
    <property type="entry name" value="NAT_SF"/>
    <property type="match status" value="1"/>
</dbReference>
<keyword evidence="2" id="KW-0012">Acyltransferase</keyword>
<evidence type="ECO:0000313" key="5">
    <source>
        <dbReference type="Proteomes" id="UP000033121"/>
    </source>
</evidence>
<dbReference type="AlphaFoldDB" id="A0A0E9N116"/>
<dbReference type="PANTHER" id="PTHR43877:SF2">
    <property type="entry name" value="AMINOALKYLPHOSPHONATE N-ACETYLTRANSFERASE-RELATED"/>
    <property type="match status" value="1"/>
</dbReference>
<dbReference type="InterPro" id="IPR016181">
    <property type="entry name" value="Acyl_CoA_acyltransferase"/>
</dbReference>
<name>A0A0E9N116_9BACT</name>
<dbReference type="PANTHER" id="PTHR43877">
    <property type="entry name" value="AMINOALKYLPHOSPHONATE N-ACETYLTRANSFERASE-RELATED-RELATED"/>
    <property type="match status" value="1"/>
</dbReference>
<feature type="domain" description="N-acetyltransferase" evidence="3">
    <location>
        <begin position="5"/>
        <end position="166"/>
    </location>
</feature>
<dbReference type="Proteomes" id="UP000033121">
    <property type="component" value="Unassembled WGS sequence"/>
</dbReference>
<evidence type="ECO:0000259" key="3">
    <source>
        <dbReference type="PROSITE" id="PS51186"/>
    </source>
</evidence>
<keyword evidence="1 4" id="KW-0808">Transferase</keyword>
<dbReference type="Pfam" id="PF13508">
    <property type="entry name" value="Acetyltransf_7"/>
    <property type="match status" value="1"/>
</dbReference>
<dbReference type="Gene3D" id="3.40.630.30">
    <property type="match status" value="1"/>
</dbReference>
<reference evidence="4 5" key="1">
    <citation type="submission" date="2015-04" db="EMBL/GenBank/DDBJ databases">
        <title>Whole genome shotgun sequence of Flavihumibacter petaseus NBRC 106054.</title>
        <authorList>
            <person name="Miyazawa S."/>
            <person name="Hosoyama A."/>
            <person name="Hashimoto M."/>
            <person name="Noguchi M."/>
            <person name="Tsuchikane K."/>
            <person name="Ohji S."/>
            <person name="Yamazoe A."/>
            <person name="Ichikawa N."/>
            <person name="Kimura A."/>
            <person name="Fujita N."/>
        </authorList>
    </citation>
    <scope>NUCLEOTIDE SEQUENCE [LARGE SCALE GENOMIC DNA]</scope>
    <source>
        <strain evidence="4 5">NBRC 106054</strain>
    </source>
</reference>
<dbReference type="OrthoDB" id="9800604at2"/>
<dbReference type="PROSITE" id="PS51186">
    <property type="entry name" value="GNAT"/>
    <property type="match status" value="1"/>
</dbReference>
<dbReference type="InterPro" id="IPR050832">
    <property type="entry name" value="Bact_Acetyltransf"/>
</dbReference>
<evidence type="ECO:0000256" key="1">
    <source>
        <dbReference type="ARBA" id="ARBA00022679"/>
    </source>
</evidence>
<protein>
    <submittedName>
        <fullName evidence="4">Putative acetyltransferase</fullName>
    </submittedName>
</protein>
<evidence type="ECO:0000313" key="4">
    <source>
        <dbReference type="EMBL" id="GAO43717.1"/>
    </source>
</evidence>